<protein>
    <submittedName>
        <fullName evidence="4">Polysaccharide deacetylase family protein</fullName>
    </submittedName>
</protein>
<evidence type="ECO:0000259" key="3">
    <source>
        <dbReference type="PROSITE" id="PS51677"/>
    </source>
</evidence>
<dbReference type="SUPFAM" id="SSF88713">
    <property type="entry name" value="Glycoside hydrolase/deacetylase"/>
    <property type="match status" value="1"/>
</dbReference>
<reference evidence="4 5" key="1">
    <citation type="submission" date="2020-05" db="EMBL/GenBank/DDBJ databases">
        <title>Draft genome sequence of Clostridium cochlearium strain AGROS13 isolated from a sheep dairy farm in New Zealand.</title>
        <authorList>
            <person name="Gupta T.B."/>
            <person name="Jauregui R."/>
            <person name="Risson A.N."/>
            <person name="Brightwell G."/>
            <person name="Maclean P."/>
        </authorList>
    </citation>
    <scope>NUCLEOTIDE SEQUENCE [LARGE SCALE GENOMIC DNA]</scope>
    <source>
        <strain evidence="4 5">AGROS13</strain>
    </source>
</reference>
<dbReference type="InterPro" id="IPR002509">
    <property type="entry name" value="NODB_dom"/>
</dbReference>
<evidence type="ECO:0000256" key="2">
    <source>
        <dbReference type="ARBA" id="ARBA00022729"/>
    </source>
</evidence>
<dbReference type="InterPro" id="IPR011330">
    <property type="entry name" value="Glyco_hydro/deAcase_b/a-brl"/>
</dbReference>
<dbReference type="GO" id="GO:0005975">
    <property type="term" value="P:carbohydrate metabolic process"/>
    <property type="evidence" value="ECO:0007669"/>
    <property type="project" value="InterPro"/>
</dbReference>
<keyword evidence="2" id="KW-0732">Signal</keyword>
<dbReference type="GO" id="GO:0005576">
    <property type="term" value="C:extracellular region"/>
    <property type="evidence" value="ECO:0007669"/>
    <property type="project" value="UniProtKB-SubCell"/>
</dbReference>
<dbReference type="Gene3D" id="3.20.20.370">
    <property type="entry name" value="Glycoside hydrolase/deacetylase"/>
    <property type="match status" value="1"/>
</dbReference>
<dbReference type="PANTHER" id="PTHR34216">
    <property type="match status" value="1"/>
</dbReference>
<dbReference type="PROSITE" id="PS51677">
    <property type="entry name" value="NODB"/>
    <property type="match status" value="1"/>
</dbReference>
<dbReference type="InterPro" id="IPR051398">
    <property type="entry name" value="Polysacch_Deacetylase"/>
</dbReference>
<evidence type="ECO:0000256" key="1">
    <source>
        <dbReference type="ARBA" id="ARBA00004613"/>
    </source>
</evidence>
<dbReference type="GO" id="GO:0016810">
    <property type="term" value="F:hydrolase activity, acting on carbon-nitrogen (but not peptide) bonds"/>
    <property type="evidence" value="ECO:0007669"/>
    <property type="project" value="InterPro"/>
</dbReference>
<sequence>MLKKIYKIIFPILIIVFVLPGFLNQSHSKSEKESSIPIFMYHSISENEKGLFKVPEDNFYKQMKYLKDNGYNTLSLDELYDHLTNNIPFLDKSVVITFDDGYSDNYKNAYPILKEFGLRATIFTITDYIEGSSYFMNSDQLKEVALNGIDIESHTTNHSKLDKLSKEDRARNLRESKNTIEKLLNKEVKYIAYPFGKYNKEVIEDLKEEGYKMAFTTKRGIANSNNGLYELKRVFISGYTNIKKFKRKIEN</sequence>
<organism evidence="4 5">
    <name type="scientific">Clostridium cochlearium</name>
    <dbReference type="NCBI Taxonomy" id="1494"/>
    <lineage>
        <taxon>Bacteria</taxon>
        <taxon>Bacillati</taxon>
        <taxon>Bacillota</taxon>
        <taxon>Clostridia</taxon>
        <taxon>Eubacteriales</taxon>
        <taxon>Clostridiaceae</taxon>
        <taxon>Clostridium</taxon>
    </lineage>
</organism>
<gene>
    <name evidence="4" type="ORF">HMJ28_11295</name>
</gene>
<dbReference type="Pfam" id="PF01522">
    <property type="entry name" value="Polysacc_deac_1"/>
    <property type="match status" value="1"/>
</dbReference>
<comment type="subcellular location">
    <subcellularLocation>
        <location evidence="1">Secreted</location>
    </subcellularLocation>
</comment>
<dbReference type="EMBL" id="JABFIF010000029">
    <property type="protein sequence ID" value="NOH16954.1"/>
    <property type="molecule type" value="Genomic_DNA"/>
</dbReference>
<dbReference type="CDD" id="cd10918">
    <property type="entry name" value="CE4_NodB_like_5s_6s"/>
    <property type="match status" value="1"/>
</dbReference>
<dbReference type="AlphaFoldDB" id="A0A7Y3XZZ9"/>
<comment type="caution">
    <text evidence="4">The sequence shown here is derived from an EMBL/GenBank/DDBJ whole genome shotgun (WGS) entry which is preliminary data.</text>
</comment>
<accession>A0A7Y3XZZ9</accession>
<evidence type="ECO:0000313" key="4">
    <source>
        <dbReference type="EMBL" id="NOH16954.1"/>
    </source>
</evidence>
<evidence type="ECO:0000313" key="5">
    <source>
        <dbReference type="Proteomes" id="UP000528432"/>
    </source>
</evidence>
<dbReference type="Proteomes" id="UP000528432">
    <property type="component" value="Unassembled WGS sequence"/>
</dbReference>
<name>A0A7Y3XZZ9_CLOCO</name>
<dbReference type="PANTHER" id="PTHR34216:SF3">
    <property type="entry name" value="POLY-BETA-1,6-N-ACETYL-D-GLUCOSAMINE N-DEACETYLASE"/>
    <property type="match status" value="1"/>
</dbReference>
<feature type="domain" description="NodB homology" evidence="3">
    <location>
        <begin position="92"/>
        <end position="251"/>
    </location>
</feature>
<proteinExistence type="predicted"/>